<proteinExistence type="predicted"/>
<evidence type="ECO:0000313" key="2">
    <source>
        <dbReference type="Proteomes" id="UP001652700"/>
    </source>
</evidence>
<accession>A0ABM5L0S6</accession>
<dbReference type="EnsemblMetazoa" id="XM_050660083.1">
    <property type="protein sequence ID" value="XP_050516040.1"/>
    <property type="gene ID" value="LOC126890916"/>
</dbReference>
<sequence>MESQHEVLILHTEVRWLSRGKVLNRVLELKCELLAFFQGEGAVTDKFAIYLENNIWLAKLGHLTDIFKYLNNINTSVQGKSENILSCTEKFSGFQKNISLWKNRILEKGTLDMFPSICANIEEMKSVIIEHLTLLEEKIDHYFPSLNTDNYDWIRNPFISINMSKYQLSLQEEEELVGLSTDRTLKLKFSEMSLEEFWISVQAEYPLPSTRALKVLLQFATSYLCELWFSTSQT</sequence>
<reference evidence="1" key="1">
    <citation type="submission" date="2025-05" db="UniProtKB">
        <authorList>
            <consortium name="EnsemblMetazoa"/>
        </authorList>
    </citation>
    <scope>IDENTIFICATION</scope>
</reference>
<dbReference type="PANTHER" id="PTHR45913:SF19">
    <property type="entry name" value="LOW QUALITY PROTEIN: ZINC FINGER BED DOMAIN-CONTAINING PROTEIN 5-LIKE"/>
    <property type="match status" value="1"/>
</dbReference>
<name>A0ABM5L0S6_DIAVI</name>
<dbReference type="Proteomes" id="UP001652700">
    <property type="component" value="Unplaced"/>
</dbReference>
<keyword evidence="2" id="KW-1185">Reference proteome</keyword>
<protein>
    <recommendedName>
        <fullName evidence="3">Zinc finger BED domain-containing protein 5</fullName>
    </recommendedName>
</protein>
<organism evidence="1 2">
    <name type="scientific">Diabrotica virgifera virgifera</name>
    <name type="common">western corn rootworm</name>
    <dbReference type="NCBI Taxonomy" id="50390"/>
    <lineage>
        <taxon>Eukaryota</taxon>
        <taxon>Metazoa</taxon>
        <taxon>Ecdysozoa</taxon>
        <taxon>Arthropoda</taxon>
        <taxon>Hexapoda</taxon>
        <taxon>Insecta</taxon>
        <taxon>Pterygota</taxon>
        <taxon>Neoptera</taxon>
        <taxon>Endopterygota</taxon>
        <taxon>Coleoptera</taxon>
        <taxon>Polyphaga</taxon>
        <taxon>Cucujiformia</taxon>
        <taxon>Chrysomeloidea</taxon>
        <taxon>Chrysomelidae</taxon>
        <taxon>Galerucinae</taxon>
        <taxon>Diabroticina</taxon>
        <taxon>Diabroticites</taxon>
        <taxon>Diabrotica</taxon>
    </lineage>
</organism>
<dbReference type="RefSeq" id="XP_050516040.1">
    <property type="nucleotide sequence ID" value="XM_050660083.1"/>
</dbReference>
<dbReference type="PANTHER" id="PTHR45913">
    <property type="entry name" value="EPM2A-INTERACTING PROTEIN 1"/>
    <property type="match status" value="1"/>
</dbReference>
<evidence type="ECO:0008006" key="3">
    <source>
        <dbReference type="Google" id="ProtNLM"/>
    </source>
</evidence>
<dbReference type="GeneID" id="126890916"/>
<evidence type="ECO:0000313" key="1">
    <source>
        <dbReference type="EnsemblMetazoa" id="XP_050516040.1"/>
    </source>
</evidence>